<dbReference type="Gene3D" id="3.40.720.10">
    <property type="entry name" value="Alkaline Phosphatase, subunit A"/>
    <property type="match status" value="1"/>
</dbReference>
<dbReference type="Pfam" id="PF00884">
    <property type="entry name" value="Sulfatase"/>
    <property type="match status" value="1"/>
</dbReference>
<dbReference type="PROSITE" id="PS00523">
    <property type="entry name" value="SULFATASE_1"/>
    <property type="match status" value="1"/>
</dbReference>
<evidence type="ECO:0000256" key="3">
    <source>
        <dbReference type="ARBA" id="ARBA00022801"/>
    </source>
</evidence>
<evidence type="ECO:0000256" key="1">
    <source>
        <dbReference type="ARBA" id="ARBA00008779"/>
    </source>
</evidence>
<dbReference type="SUPFAM" id="SSF53649">
    <property type="entry name" value="Alkaline phosphatase-like"/>
    <property type="match status" value="1"/>
</dbReference>
<dbReference type="RefSeq" id="WP_135245638.1">
    <property type="nucleotide sequence ID" value="NZ_SIHO01000002.1"/>
</dbReference>
<gene>
    <name evidence="6" type="ORF">EUV02_07545</name>
</gene>
<dbReference type="InterPro" id="IPR000917">
    <property type="entry name" value="Sulfatase_N"/>
</dbReference>
<protein>
    <submittedName>
        <fullName evidence="6">Sulfatase</fullName>
    </submittedName>
</protein>
<comment type="caution">
    <text evidence="6">The sequence shown here is derived from an EMBL/GenBank/DDBJ whole genome shotgun (WGS) entry which is preliminary data.</text>
</comment>
<dbReference type="InterPro" id="IPR017850">
    <property type="entry name" value="Alkaline_phosphatase_core_sf"/>
</dbReference>
<evidence type="ECO:0000256" key="4">
    <source>
        <dbReference type="ARBA" id="ARBA00022837"/>
    </source>
</evidence>
<proteinExistence type="inferred from homology"/>
<evidence type="ECO:0000313" key="6">
    <source>
        <dbReference type="EMBL" id="TFU03046.1"/>
    </source>
</evidence>
<keyword evidence="3" id="KW-0378">Hydrolase</keyword>
<keyword evidence="2" id="KW-0479">Metal-binding</keyword>
<evidence type="ECO:0000313" key="7">
    <source>
        <dbReference type="Proteomes" id="UP000297737"/>
    </source>
</evidence>
<sequence length="556" mass="60766">MKLKKLLATTAVGLVVVGGAAYLARDYLFLHLPGLLAPKVEPNHPVPWQQGPATATVAPDARAPNIIYILADDLGFNDITVNGGGLANGAVPTPNIDALLRQGVQFTNGYAGNATCSPTRAALMTGRYPTRFGFEFTSTGTPMARYISKFPNDMGHPTIFHEENVDRQPPQDDQGVPASEITIAELLKARDYHTVHLGKWHLGGGKGMRPEEQGFDESLGFIIGGQMYLPKDAPDVVNSKQDFDPIDKFLWANLPFSVQYNGGKRFAPNEYMTDYLTTQAVDAIKANRNRPFFMYLAYNAPHTPLQAKKSDYDALTAIDDSTPEGHRKRVYGAMLVALDRGIGRVMAELKAQGLDNNTMVVFTSDNGGPHYIGLPDINHPYRGWKITFFEGGIRVPFGIRWPAQIAAGSTSPVPVSTFDLFSTAAAAGGAALPADRPIDGVNLLPWAQGKASGEPHKALFWRSGDYRVVQSGGWKLQHLDLPRRDFLFNLAVDPTERVNLAASNPAKVAELNALQRAQDAQQKPPMWPSLTQSAIPVDRALSFPAKPNEDYIYWSN</sequence>
<dbReference type="Proteomes" id="UP000297737">
    <property type="component" value="Unassembled WGS sequence"/>
</dbReference>
<dbReference type="AlphaFoldDB" id="A0A4Y9ELU1"/>
<dbReference type="InterPro" id="IPR050738">
    <property type="entry name" value="Sulfatase"/>
</dbReference>
<dbReference type="Gene3D" id="3.30.1120.10">
    <property type="match status" value="1"/>
</dbReference>
<dbReference type="EMBL" id="SIHO01000002">
    <property type="protein sequence ID" value="TFU03046.1"/>
    <property type="molecule type" value="Genomic_DNA"/>
</dbReference>
<keyword evidence="7" id="KW-1185">Reference proteome</keyword>
<name>A0A4Y9ELU1_9SPHN</name>
<dbReference type="InterPro" id="IPR024607">
    <property type="entry name" value="Sulfatase_CS"/>
</dbReference>
<dbReference type="PANTHER" id="PTHR42693:SF53">
    <property type="entry name" value="ENDO-4-O-SULFATASE"/>
    <property type="match status" value="1"/>
</dbReference>
<comment type="similarity">
    <text evidence="1">Belongs to the sulfatase family.</text>
</comment>
<dbReference type="OrthoDB" id="9803751at2"/>
<evidence type="ECO:0000259" key="5">
    <source>
        <dbReference type="Pfam" id="PF00884"/>
    </source>
</evidence>
<dbReference type="GO" id="GO:0004065">
    <property type="term" value="F:arylsulfatase activity"/>
    <property type="evidence" value="ECO:0007669"/>
    <property type="project" value="TreeGrafter"/>
</dbReference>
<evidence type="ECO:0000256" key="2">
    <source>
        <dbReference type="ARBA" id="ARBA00022723"/>
    </source>
</evidence>
<dbReference type="PANTHER" id="PTHR42693">
    <property type="entry name" value="ARYLSULFATASE FAMILY MEMBER"/>
    <property type="match status" value="1"/>
</dbReference>
<keyword evidence="4" id="KW-0106">Calcium</keyword>
<feature type="domain" description="Sulfatase N-terminal" evidence="5">
    <location>
        <begin position="64"/>
        <end position="429"/>
    </location>
</feature>
<organism evidence="6 7">
    <name type="scientific">Glacieibacterium arshaanense</name>
    <dbReference type="NCBI Taxonomy" id="2511025"/>
    <lineage>
        <taxon>Bacteria</taxon>
        <taxon>Pseudomonadati</taxon>
        <taxon>Pseudomonadota</taxon>
        <taxon>Alphaproteobacteria</taxon>
        <taxon>Sphingomonadales</taxon>
        <taxon>Sphingosinicellaceae</taxon>
        <taxon>Glacieibacterium</taxon>
    </lineage>
</organism>
<reference evidence="6 7" key="1">
    <citation type="submission" date="2019-02" db="EMBL/GenBank/DDBJ databases">
        <title>Polymorphobacter sp. isolated from the lake at the Tibet of China.</title>
        <authorList>
            <person name="Li A."/>
        </authorList>
    </citation>
    <scope>NUCLEOTIDE SEQUENCE [LARGE SCALE GENOMIC DNA]</scope>
    <source>
        <strain evidence="6 7">DJ1R-1</strain>
    </source>
</reference>
<accession>A0A4Y9ELU1</accession>
<dbReference type="GO" id="GO:0046872">
    <property type="term" value="F:metal ion binding"/>
    <property type="evidence" value="ECO:0007669"/>
    <property type="project" value="UniProtKB-KW"/>
</dbReference>